<evidence type="ECO:0000313" key="1">
    <source>
        <dbReference type="EMBL" id="MEI5617223.1"/>
    </source>
</evidence>
<keyword evidence="2" id="KW-1185">Reference proteome</keyword>
<evidence type="ECO:0000313" key="2">
    <source>
        <dbReference type="Proteomes" id="UP001365781"/>
    </source>
</evidence>
<protein>
    <submittedName>
        <fullName evidence="1">Uncharacterized protein</fullName>
    </submittedName>
</protein>
<accession>A0ABU8GVM7</accession>
<feature type="non-terminal residue" evidence="1">
    <location>
        <position position="84"/>
    </location>
</feature>
<dbReference type="Proteomes" id="UP001365781">
    <property type="component" value="Unassembled WGS sequence"/>
</dbReference>
<name>A0ABU8GVM7_9ACTN</name>
<organism evidence="1 2">
    <name type="scientific">Streptomyces brasiliscabiei</name>
    <dbReference type="NCBI Taxonomy" id="2736302"/>
    <lineage>
        <taxon>Bacteria</taxon>
        <taxon>Bacillati</taxon>
        <taxon>Actinomycetota</taxon>
        <taxon>Actinomycetes</taxon>
        <taxon>Kitasatosporales</taxon>
        <taxon>Streptomycetaceae</taxon>
        <taxon>Streptomyces</taxon>
    </lineage>
</organism>
<proteinExistence type="predicted"/>
<reference evidence="1 2" key="1">
    <citation type="submission" date="2024-03" db="EMBL/GenBank/DDBJ databases">
        <title>First Report of Pectobacterium brasiliscabiei causing potato scab in china.</title>
        <authorList>
            <person name="Handique U."/>
        </authorList>
    </citation>
    <scope>NUCLEOTIDE SEQUENCE [LARGE SCALE GENOMIC DNA]</scope>
    <source>
        <strain evidence="1 2">ZRIMU1503</strain>
    </source>
</reference>
<dbReference type="RefSeq" id="WP_336559115.1">
    <property type="nucleotide sequence ID" value="NZ_JBBAYM010000354.1"/>
</dbReference>
<gene>
    <name evidence="1" type="ORF">WB403_49890</name>
</gene>
<dbReference type="EMBL" id="JBBAYM010000354">
    <property type="protein sequence ID" value="MEI5617223.1"/>
    <property type="molecule type" value="Genomic_DNA"/>
</dbReference>
<comment type="caution">
    <text evidence="1">The sequence shown here is derived from an EMBL/GenBank/DDBJ whole genome shotgun (WGS) entry which is preliminary data.</text>
</comment>
<sequence>MSKEKAVGFLASLGVVERVVSSTVSLGMDYVGNKLSSSLTVVSSDPGFHHILEWLEKIGYTSIANHLKYTADRVETSPADGVHF</sequence>